<feature type="transmembrane region" description="Helical" evidence="1">
    <location>
        <begin position="23"/>
        <end position="50"/>
    </location>
</feature>
<comment type="caution">
    <text evidence="2">The sequence shown here is derived from an EMBL/GenBank/DDBJ whole genome shotgun (WGS) entry which is preliminary data.</text>
</comment>
<keyword evidence="1" id="KW-1133">Transmembrane helix</keyword>
<accession>A0A9W4XL05</accession>
<dbReference type="AlphaFoldDB" id="A0A9W4XL05"/>
<keyword evidence="1" id="KW-0472">Membrane</keyword>
<name>A0A9W4XL05_9PLEO</name>
<evidence type="ECO:0000313" key="3">
    <source>
        <dbReference type="Proteomes" id="UP001152607"/>
    </source>
</evidence>
<dbReference type="Proteomes" id="UP001152607">
    <property type="component" value="Unassembled WGS sequence"/>
</dbReference>
<evidence type="ECO:0000313" key="2">
    <source>
        <dbReference type="EMBL" id="CAI6277734.1"/>
    </source>
</evidence>
<sequence>MIIPMGFDLLRSEIKPIKLTPGLFHPIVCTILLLLLIIPTIFLLTIAFIIIRLGTSDRTASAIFVAGAIFPRRVAIFVSLPFQDEPVLVDESA</sequence>
<protein>
    <submittedName>
        <fullName evidence="2">Uncharacterized protein</fullName>
    </submittedName>
</protein>
<dbReference type="EMBL" id="CAOQHR010000001">
    <property type="protein sequence ID" value="CAI6277734.1"/>
    <property type="molecule type" value="Genomic_DNA"/>
</dbReference>
<gene>
    <name evidence="2" type="ORF">PDIGIT_LOCUS1982</name>
</gene>
<organism evidence="2 3">
    <name type="scientific">Periconia digitata</name>
    <dbReference type="NCBI Taxonomy" id="1303443"/>
    <lineage>
        <taxon>Eukaryota</taxon>
        <taxon>Fungi</taxon>
        <taxon>Dikarya</taxon>
        <taxon>Ascomycota</taxon>
        <taxon>Pezizomycotina</taxon>
        <taxon>Dothideomycetes</taxon>
        <taxon>Pleosporomycetidae</taxon>
        <taxon>Pleosporales</taxon>
        <taxon>Massarineae</taxon>
        <taxon>Periconiaceae</taxon>
        <taxon>Periconia</taxon>
    </lineage>
</organism>
<reference evidence="2" key="1">
    <citation type="submission" date="2023-01" db="EMBL/GenBank/DDBJ databases">
        <authorList>
            <person name="Van Ghelder C."/>
            <person name="Rancurel C."/>
        </authorList>
    </citation>
    <scope>NUCLEOTIDE SEQUENCE</scope>
    <source>
        <strain evidence="2">CNCM I-4278</strain>
    </source>
</reference>
<evidence type="ECO:0000256" key="1">
    <source>
        <dbReference type="SAM" id="Phobius"/>
    </source>
</evidence>
<proteinExistence type="predicted"/>
<keyword evidence="1" id="KW-0812">Transmembrane</keyword>
<keyword evidence="3" id="KW-1185">Reference proteome</keyword>